<feature type="chain" id="PRO_5034005895" description="Lipoprotein" evidence="1">
    <location>
        <begin position="22"/>
        <end position="193"/>
    </location>
</feature>
<evidence type="ECO:0000256" key="1">
    <source>
        <dbReference type="SAM" id="SignalP"/>
    </source>
</evidence>
<dbReference type="RefSeq" id="WP_152128609.1">
    <property type="nucleotide sequence ID" value="NZ_JAFNAA010000002.1"/>
</dbReference>
<feature type="signal peptide" evidence="1">
    <location>
        <begin position="1"/>
        <end position="21"/>
    </location>
</feature>
<proteinExistence type="predicted"/>
<evidence type="ECO:0008006" key="4">
    <source>
        <dbReference type="Google" id="ProtNLM"/>
    </source>
</evidence>
<evidence type="ECO:0000313" key="2">
    <source>
        <dbReference type="EMBL" id="MBO1106968.1"/>
    </source>
</evidence>
<reference evidence="2" key="1">
    <citation type="submission" date="2021-03" db="EMBL/GenBank/DDBJ databases">
        <title>Plesiomonas shigelloides zfcc0051, isolated from zebrafish feces.</title>
        <authorList>
            <person name="Vanderhoek Z."/>
            <person name="Gaulke C."/>
        </authorList>
    </citation>
    <scope>NUCLEOTIDE SEQUENCE</scope>
    <source>
        <strain evidence="2">Zfcc0051</strain>
    </source>
</reference>
<dbReference type="Proteomes" id="UP000664658">
    <property type="component" value="Unassembled WGS sequence"/>
</dbReference>
<dbReference type="AlphaFoldDB" id="A0A8I1W3S4"/>
<evidence type="ECO:0000313" key="3">
    <source>
        <dbReference type="Proteomes" id="UP000664658"/>
    </source>
</evidence>
<dbReference type="EMBL" id="JAFNAA010000002">
    <property type="protein sequence ID" value="MBO1106968.1"/>
    <property type="molecule type" value="Genomic_DNA"/>
</dbReference>
<sequence>MRKTILTCAVLVSCWASTALANTGLQQVADDTVNTKQRTQAFAALEPSLPPDPGMAGMVSLVGVDLDGDGVRDDVQRKIAARYPNAPSKRAALLQLTNAITTSMLTYHQELMDKKDISVTGEEISRAAACATFQNVTPGFSLKELEQWIANTPERQLAYSALNDYLAVNGDFYNYAVEGAANCDSSYYQQLVR</sequence>
<keyword evidence="1" id="KW-0732">Signal</keyword>
<accession>A0A8I1W3S4</accession>
<comment type="caution">
    <text evidence="2">The sequence shown here is derived from an EMBL/GenBank/DDBJ whole genome shotgun (WGS) entry which is preliminary data.</text>
</comment>
<organism evidence="2 3">
    <name type="scientific">Plesiomonas shigelloides</name>
    <name type="common">Aeromonas shigelloides</name>
    <dbReference type="NCBI Taxonomy" id="703"/>
    <lineage>
        <taxon>Bacteria</taxon>
        <taxon>Pseudomonadati</taxon>
        <taxon>Pseudomonadota</taxon>
        <taxon>Gammaproteobacteria</taxon>
        <taxon>Enterobacterales</taxon>
        <taxon>Enterobacteriaceae</taxon>
        <taxon>Plesiomonas</taxon>
    </lineage>
</organism>
<gene>
    <name evidence="2" type="ORF">J2R62_01805</name>
</gene>
<name>A0A8I1W3S4_PLESH</name>
<protein>
    <recommendedName>
        <fullName evidence="4">Lipoprotein</fullName>
    </recommendedName>
</protein>